<dbReference type="EMBL" id="MU864955">
    <property type="protein sequence ID" value="KAK4463822.1"/>
    <property type="molecule type" value="Genomic_DNA"/>
</dbReference>
<feature type="compositionally biased region" description="Low complexity" evidence="2">
    <location>
        <begin position="477"/>
        <end position="494"/>
    </location>
</feature>
<gene>
    <name evidence="4" type="ORF">QBC42DRAFT_322773</name>
</gene>
<feature type="compositionally biased region" description="Basic and acidic residues" evidence="2">
    <location>
        <begin position="919"/>
        <end position="934"/>
    </location>
</feature>
<feature type="region of interest" description="Disordered" evidence="2">
    <location>
        <begin position="477"/>
        <end position="496"/>
    </location>
</feature>
<dbReference type="InterPro" id="IPR050300">
    <property type="entry name" value="GDXG_lipolytic_enzyme"/>
</dbReference>
<dbReference type="Proteomes" id="UP001321749">
    <property type="component" value="Unassembled WGS sequence"/>
</dbReference>
<dbReference type="Pfam" id="PF07859">
    <property type="entry name" value="Abhydrolase_3"/>
    <property type="match status" value="2"/>
</dbReference>
<keyword evidence="1" id="KW-0378">Hydrolase</keyword>
<dbReference type="SUPFAM" id="SSF53474">
    <property type="entry name" value="alpha/beta-Hydrolases"/>
    <property type="match status" value="1"/>
</dbReference>
<organism evidence="4 5">
    <name type="scientific">Cladorrhinum samala</name>
    <dbReference type="NCBI Taxonomy" id="585594"/>
    <lineage>
        <taxon>Eukaryota</taxon>
        <taxon>Fungi</taxon>
        <taxon>Dikarya</taxon>
        <taxon>Ascomycota</taxon>
        <taxon>Pezizomycotina</taxon>
        <taxon>Sordariomycetes</taxon>
        <taxon>Sordariomycetidae</taxon>
        <taxon>Sordariales</taxon>
        <taxon>Podosporaceae</taxon>
        <taxon>Cladorrhinum</taxon>
    </lineage>
</organism>
<sequence length="934" mass="103257">MNTATVSLAVTPTVVSTLLTHYLHRKPLAHKPTAHLSYHEGIQLIRSFLDHASRHTVEDLQAFTSQWVPHPQWVRVDEVEIGENELTRAADLLGEQLGPEGIRQVGGKNWWQWRKPKSPLKAEWIEMKSDYNERKKKGNPGNRVMLYVHGGAYYFGSVDEHRYQIQRHARKLKARALAPRYRLAPQFPFPCGLQDCLATYLYLITQQDPSTIILAGDSAGGGMVLSLLVILRDRGIPLPAGAVLISPWVDLTHSFPSVAGDAPLDYIPPSGFHHKPSPAWPPPDEDELDELKKAAVQQKKDIAATDGVSDDAEMPSVKDVKEATHRLVFDINGEQYEVKEQIQMYTTNELLMHPLVSPIMQPTLGGLPPLLILVGGGEVLRDEQIYLAHKCADPASYLPPEALMTEQAKAQLAQYKPTDVQLQVWEDLCHVAPTLSFTRPAKYMFRSIAQFAAWALARAQKTSIDILDDDQISVISSSSSSSSSDDEQPSPSSEQIKPAISKTISSPNLPPFKSHLIRQLITRHGEISDLPPPSELPGCTMPRELVGVVKVGTVRKWLEHKRRWDSKFAKTKARVHQQRIKDIQEGGYEVFGEGEVPPPSALAGRRRKVPAAEKKDRRKGKSWGLAVWSGWGSKHDKVTKRREDKAEGDEERKDDRENKMVQRGVEKAVVEGGNESETGGHGAREWDELQGQEGVDGGGIRGVPGKAKLKAWRRWVKDEKQIPDEKVEEVGADVKPAGVMLPENGEAVVLSKSEEKLVEEEGKKQKEEEGEGENNEVQGEEKGEDQEQGNGFDFLSPPDDSKGVSGKRLFLGGLATPFSLKKEAETASMITLQSPKDLDGRSIRYSIADSASNLAVSMAEKGQAGEGAEAEDKKVADEEGEDNDERRDVYPEGDLPPTPSVLLPTPSFVTVLTPGASRPELDRFVTADEIPRSG</sequence>
<feature type="domain" description="Alpha/beta hydrolase fold-3" evidence="3">
    <location>
        <begin position="145"/>
        <end position="258"/>
    </location>
</feature>
<evidence type="ECO:0000313" key="4">
    <source>
        <dbReference type="EMBL" id="KAK4463822.1"/>
    </source>
</evidence>
<dbReference type="PANTHER" id="PTHR48081:SF19">
    <property type="entry name" value="AB HYDROLASE SUPERFAMILY PROTEIN C4A8.06C"/>
    <property type="match status" value="1"/>
</dbReference>
<dbReference type="InterPro" id="IPR029058">
    <property type="entry name" value="AB_hydrolase_fold"/>
</dbReference>
<name>A0AAV9HWD5_9PEZI</name>
<feature type="compositionally biased region" description="Basic and acidic residues" evidence="2">
    <location>
        <begin position="752"/>
        <end position="767"/>
    </location>
</feature>
<evidence type="ECO:0000259" key="3">
    <source>
        <dbReference type="Pfam" id="PF07859"/>
    </source>
</evidence>
<feature type="domain" description="Alpha/beta hydrolase fold-3" evidence="3">
    <location>
        <begin position="338"/>
        <end position="392"/>
    </location>
</feature>
<dbReference type="Gene3D" id="3.40.50.1820">
    <property type="entry name" value="alpha/beta hydrolase"/>
    <property type="match status" value="1"/>
</dbReference>
<comment type="caution">
    <text evidence="4">The sequence shown here is derived from an EMBL/GenBank/DDBJ whole genome shotgun (WGS) entry which is preliminary data.</text>
</comment>
<dbReference type="InterPro" id="IPR013094">
    <property type="entry name" value="AB_hydrolase_3"/>
</dbReference>
<feature type="region of interest" description="Disordered" evidence="2">
    <location>
        <begin position="856"/>
        <end position="934"/>
    </location>
</feature>
<evidence type="ECO:0000256" key="1">
    <source>
        <dbReference type="ARBA" id="ARBA00022801"/>
    </source>
</evidence>
<dbReference type="PANTHER" id="PTHR48081">
    <property type="entry name" value="AB HYDROLASE SUPERFAMILY PROTEIN C4A8.06C"/>
    <property type="match status" value="1"/>
</dbReference>
<proteinExistence type="predicted"/>
<dbReference type="GO" id="GO:0016787">
    <property type="term" value="F:hydrolase activity"/>
    <property type="evidence" value="ECO:0007669"/>
    <property type="project" value="UniProtKB-KW"/>
</dbReference>
<feature type="compositionally biased region" description="Basic and acidic residues" evidence="2">
    <location>
        <begin position="633"/>
        <end position="669"/>
    </location>
</feature>
<accession>A0AAV9HWD5</accession>
<keyword evidence="5" id="KW-1185">Reference proteome</keyword>
<dbReference type="AlphaFoldDB" id="A0AAV9HWD5"/>
<feature type="region of interest" description="Disordered" evidence="2">
    <location>
        <begin position="591"/>
        <end position="686"/>
    </location>
</feature>
<protein>
    <recommendedName>
        <fullName evidence="3">Alpha/beta hydrolase fold-3 domain-containing protein</fullName>
    </recommendedName>
</protein>
<reference evidence="4" key="2">
    <citation type="submission" date="2023-06" db="EMBL/GenBank/DDBJ databases">
        <authorList>
            <consortium name="Lawrence Berkeley National Laboratory"/>
            <person name="Mondo S.J."/>
            <person name="Hensen N."/>
            <person name="Bonometti L."/>
            <person name="Westerberg I."/>
            <person name="Brannstrom I.O."/>
            <person name="Guillou S."/>
            <person name="Cros-Aarteil S."/>
            <person name="Calhoun S."/>
            <person name="Haridas S."/>
            <person name="Kuo A."/>
            <person name="Pangilinan J."/>
            <person name="Riley R."/>
            <person name="Labutti K."/>
            <person name="Andreopoulos B."/>
            <person name="Lipzen A."/>
            <person name="Chen C."/>
            <person name="Yanf M."/>
            <person name="Daum C."/>
            <person name="Ng V."/>
            <person name="Clum A."/>
            <person name="Steindorff A."/>
            <person name="Ohm R."/>
            <person name="Martin F."/>
            <person name="Silar P."/>
            <person name="Natvig D."/>
            <person name="Lalanne C."/>
            <person name="Gautier V."/>
            <person name="Ament-Velasquez S.L."/>
            <person name="Kruys A."/>
            <person name="Hutchinson M.I."/>
            <person name="Powell A.J."/>
            <person name="Barry K."/>
            <person name="Miller A.N."/>
            <person name="Grigoriev I.V."/>
            <person name="Debuchy R."/>
            <person name="Gladieux P."/>
            <person name="Thoren M.H."/>
            <person name="Johannesson H."/>
        </authorList>
    </citation>
    <scope>NUCLEOTIDE SEQUENCE</scope>
    <source>
        <strain evidence="4">PSN324</strain>
    </source>
</reference>
<evidence type="ECO:0000256" key="2">
    <source>
        <dbReference type="SAM" id="MobiDB-lite"/>
    </source>
</evidence>
<feature type="region of interest" description="Disordered" evidence="2">
    <location>
        <begin position="745"/>
        <end position="807"/>
    </location>
</feature>
<reference evidence="4" key="1">
    <citation type="journal article" date="2023" name="Mol. Phylogenet. Evol.">
        <title>Genome-scale phylogeny and comparative genomics of the fungal order Sordariales.</title>
        <authorList>
            <person name="Hensen N."/>
            <person name="Bonometti L."/>
            <person name="Westerberg I."/>
            <person name="Brannstrom I.O."/>
            <person name="Guillou S."/>
            <person name="Cros-Aarteil S."/>
            <person name="Calhoun S."/>
            <person name="Haridas S."/>
            <person name="Kuo A."/>
            <person name="Mondo S."/>
            <person name="Pangilinan J."/>
            <person name="Riley R."/>
            <person name="LaButti K."/>
            <person name="Andreopoulos B."/>
            <person name="Lipzen A."/>
            <person name="Chen C."/>
            <person name="Yan M."/>
            <person name="Daum C."/>
            <person name="Ng V."/>
            <person name="Clum A."/>
            <person name="Steindorff A."/>
            <person name="Ohm R.A."/>
            <person name="Martin F."/>
            <person name="Silar P."/>
            <person name="Natvig D.O."/>
            <person name="Lalanne C."/>
            <person name="Gautier V."/>
            <person name="Ament-Velasquez S.L."/>
            <person name="Kruys A."/>
            <person name="Hutchinson M.I."/>
            <person name="Powell A.J."/>
            <person name="Barry K."/>
            <person name="Miller A.N."/>
            <person name="Grigoriev I.V."/>
            <person name="Debuchy R."/>
            <person name="Gladieux P."/>
            <person name="Hiltunen Thoren M."/>
            <person name="Johannesson H."/>
        </authorList>
    </citation>
    <scope>NUCLEOTIDE SEQUENCE</scope>
    <source>
        <strain evidence="4">PSN324</strain>
    </source>
</reference>
<evidence type="ECO:0000313" key="5">
    <source>
        <dbReference type="Proteomes" id="UP001321749"/>
    </source>
</evidence>